<evidence type="ECO:0000256" key="2">
    <source>
        <dbReference type="ARBA" id="ARBA00022737"/>
    </source>
</evidence>
<evidence type="ECO:0000313" key="5">
    <source>
        <dbReference type="EMBL" id="MBB6049188.1"/>
    </source>
</evidence>
<name>A0A7W9W541_ARMRO</name>
<dbReference type="CDD" id="cd00200">
    <property type="entry name" value="WD40"/>
    <property type="match status" value="1"/>
</dbReference>
<dbReference type="InterPro" id="IPR036322">
    <property type="entry name" value="WD40_repeat_dom_sf"/>
</dbReference>
<dbReference type="InterPro" id="IPR001680">
    <property type="entry name" value="WD40_rpt"/>
</dbReference>
<dbReference type="Pfam" id="PF00400">
    <property type="entry name" value="WD40"/>
    <property type="match status" value="5"/>
</dbReference>
<organism evidence="5 6">
    <name type="scientific">Armatimonas rosea</name>
    <dbReference type="NCBI Taxonomy" id="685828"/>
    <lineage>
        <taxon>Bacteria</taxon>
        <taxon>Bacillati</taxon>
        <taxon>Armatimonadota</taxon>
        <taxon>Armatimonadia</taxon>
        <taxon>Armatimonadales</taxon>
        <taxon>Armatimonadaceae</taxon>
        <taxon>Armatimonas</taxon>
    </lineage>
</organism>
<dbReference type="SMART" id="SM00320">
    <property type="entry name" value="WD40"/>
    <property type="match status" value="7"/>
</dbReference>
<protein>
    <recommendedName>
        <fullName evidence="4">Cytochrome C Planctomycete-type domain-containing protein</fullName>
    </recommendedName>
</protein>
<dbReference type="InterPro" id="IPR050349">
    <property type="entry name" value="WD_LIS1/nudF_dynein_reg"/>
</dbReference>
<reference evidence="5 6" key="1">
    <citation type="submission" date="2020-08" db="EMBL/GenBank/DDBJ databases">
        <title>Genomic Encyclopedia of Type Strains, Phase IV (KMG-IV): sequencing the most valuable type-strain genomes for metagenomic binning, comparative biology and taxonomic classification.</title>
        <authorList>
            <person name="Goeker M."/>
        </authorList>
    </citation>
    <scope>NUCLEOTIDE SEQUENCE [LARGE SCALE GENOMIC DNA]</scope>
    <source>
        <strain evidence="5 6">DSM 23562</strain>
    </source>
</reference>
<evidence type="ECO:0000259" key="4">
    <source>
        <dbReference type="Pfam" id="PF07635"/>
    </source>
</evidence>
<evidence type="ECO:0000256" key="1">
    <source>
        <dbReference type="ARBA" id="ARBA00022574"/>
    </source>
</evidence>
<dbReference type="Pfam" id="PF07635">
    <property type="entry name" value="PSCyt1"/>
    <property type="match status" value="1"/>
</dbReference>
<dbReference type="PROSITE" id="PS50294">
    <property type="entry name" value="WD_REPEATS_REGION"/>
    <property type="match status" value="4"/>
</dbReference>
<keyword evidence="1 3" id="KW-0853">WD repeat</keyword>
<feature type="repeat" description="WD" evidence="3">
    <location>
        <begin position="386"/>
        <end position="427"/>
    </location>
</feature>
<evidence type="ECO:0000313" key="6">
    <source>
        <dbReference type="Proteomes" id="UP000520814"/>
    </source>
</evidence>
<dbReference type="PANTHER" id="PTHR44129">
    <property type="entry name" value="WD REPEAT-CONTAINING PROTEIN POP1"/>
    <property type="match status" value="1"/>
</dbReference>
<dbReference type="InterPro" id="IPR015943">
    <property type="entry name" value="WD40/YVTN_repeat-like_dom_sf"/>
</dbReference>
<sequence>MTQPPPAKAIVFSRDVLPILRPSCMGCHSGPTPASGYSMDTVAKLLAGGRHGAAVVPGKGAQSNLLRYCNGELKPKMPPSGALDKVQLGTLKRWIDEGAKIDSLVAATSLPQPLPSPETLVPRGEGRGARGGLAPVTALALSPNGKTLAVGGYRVVRLVDPLTGELQKTLTGCADQVQSLAWEASGERLAAAGGVPGESGEVAIFALASGKVEKTLTGHTDVVVSVAWRSGTDEIATGSLDKTTALWNVATGQRLRLLKDHADTVLAVVYSPSGEFLATASADRTAKLYRTKDGVRVAALNAHQDAIVRLAFSPDSKRLVTGSADKTVRIWSVKDGPIENPDATQYEAEALTACAFSPDNQRLFWVSASRKIKVFAANGRDYQLELGDATDWVTSLAATTDGKTLIAGTLDGKLFLWDLTTRKFLRSIESRAK</sequence>
<comment type="caution">
    <text evidence="5">The sequence shown here is derived from an EMBL/GenBank/DDBJ whole genome shotgun (WGS) entry which is preliminary data.</text>
</comment>
<keyword evidence="6" id="KW-1185">Reference proteome</keyword>
<dbReference type="EMBL" id="JACHGW010000001">
    <property type="protein sequence ID" value="MBB6049188.1"/>
    <property type="molecule type" value="Genomic_DNA"/>
</dbReference>
<accession>A0A7W9W541</accession>
<dbReference type="PRINTS" id="PR00320">
    <property type="entry name" value="GPROTEINBRPT"/>
</dbReference>
<dbReference type="PROSITE" id="PS50082">
    <property type="entry name" value="WD_REPEATS_2"/>
    <property type="match status" value="4"/>
</dbReference>
<proteinExistence type="predicted"/>
<dbReference type="Gene3D" id="2.130.10.10">
    <property type="entry name" value="YVTN repeat-like/Quinoprotein amine dehydrogenase"/>
    <property type="match status" value="2"/>
</dbReference>
<dbReference type="InterPro" id="IPR020472">
    <property type="entry name" value="WD40_PAC1"/>
</dbReference>
<dbReference type="InterPro" id="IPR019775">
    <property type="entry name" value="WD40_repeat_CS"/>
</dbReference>
<dbReference type="SUPFAM" id="SSF50978">
    <property type="entry name" value="WD40 repeat-like"/>
    <property type="match status" value="1"/>
</dbReference>
<keyword evidence="2" id="KW-0677">Repeat</keyword>
<feature type="repeat" description="WD" evidence="3">
    <location>
        <begin position="300"/>
        <end position="341"/>
    </location>
</feature>
<dbReference type="InterPro" id="IPR011429">
    <property type="entry name" value="Cyt_c_Planctomycete-type"/>
</dbReference>
<dbReference type="RefSeq" id="WP_184192804.1">
    <property type="nucleotide sequence ID" value="NZ_JACHGW010000001.1"/>
</dbReference>
<evidence type="ECO:0000256" key="3">
    <source>
        <dbReference type="PROSITE-ProRule" id="PRU00221"/>
    </source>
</evidence>
<feature type="repeat" description="WD" evidence="3">
    <location>
        <begin position="258"/>
        <end position="299"/>
    </location>
</feature>
<feature type="repeat" description="WD" evidence="3">
    <location>
        <begin position="216"/>
        <end position="257"/>
    </location>
</feature>
<dbReference type="Proteomes" id="UP000520814">
    <property type="component" value="Unassembled WGS sequence"/>
</dbReference>
<dbReference type="AlphaFoldDB" id="A0A7W9W541"/>
<gene>
    <name evidence="5" type="ORF">HNQ39_000950</name>
</gene>
<feature type="domain" description="Cytochrome C Planctomycete-type" evidence="4">
    <location>
        <begin position="24"/>
        <end position="81"/>
    </location>
</feature>
<dbReference type="PROSITE" id="PS00678">
    <property type="entry name" value="WD_REPEATS_1"/>
    <property type="match status" value="2"/>
</dbReference>